<comment type="subcellular location">
    <subcellularLocation>
        <location evidence="1">Cell outer membrane</location>
    </subcellularLocation>
</comment>
<proteinExistence type="predicted"/>
<dbReference type="AlphaFoldDB" id="A0A2I2MBW3"/>
<evidence type="ECO:0000313" key="8">
    <source>
        <dbReference type="Proteomes" id="UP000490060"/>
    </source>
</evidence>
<dbReference type="PANTHER" id="PTHR30026">
    <property type="entry name" value="OUTER MEMBRANE PROTEIN TOLC"/>
    <property type="match status" value="1"/>
</dbReference>
<keyword evidence="5" id="KW-0998">Cell outer membrane</keyword>
<organism evidence="7 8">
    <name type="scientific">Tenacibaculum finnmarkense genomovar ulcerans</name>
    <dbReference type="NCBI Taxonomy" id="2781388"/>
    <lineage>
        <taxon>Bacteria</taxon>
        <taxon>Pseudomonadati</taxon>
        <taxon>Bacteroidota</taxon>
        <taxon>Flavobacteriia</taxon>
        <taxon>Flavobacteriales</taxon>
        <taxon>Flavobacteriaceae</taxon>
        <taxon>Tenacibaculum</taxon>
        <taxon>Tenacibaculum finnmarkense</taxon>
    </lineage>
</organism>
<dbReference type="GO" id="GO:0015562">
    <property type="term" value="F:efflux transmembrane transporter activity"/>
    <property type="evidence" value="ECO:0007669"/>
    <property type="project" value="InterPro"/>
</dbReference>
<dbReference type="Gene3D" id="1.20.1600.10">
    <property type="entry name" value="Outer membrane efflux proteins (OEP)"/>
    <property type="match status" value="1"/>
</dbReference>
<dbReference type="InterPro" id="IPR051906">
    <property type="entry name" value="TolC-like"/>
</dbReference>
<dbReference type="GO" id="GO:1990281">
    <property type="term" value="C:efflux pump complex"/>
    <property type="evidence" value="ECO:0007669"/>
    <property type="project" value="TreeGrafter"/>
</dbReference>
<dbReference type="EMBL" id="OENE01000034">
    <property type="protein sequence ID" value="SOU89414.1"/>
    <property type="molecule type" value="Genomic_DNA"/>
</dbReference>
<dbReference type="GO" id="GO:0015288">
    <property type="term" value="F:porin activity"/>
    <property type="evidence" value="ECO:0007669"/>
    <property type="project" value="TreeGrafter"/>
</dbReference>
<dbReference type="PANTHER" id="PTHR30026:SF20">
    <property type="entry name" value="OUTER MEMBRANE PROTEIN TOLC"/>
    <property type="match status" value="1"/>
</dbReference>
<evidence type="ECO:0000313" key="7">
    <source>
        <dbReference type="EMBL" id="SOU89414.1"/>
    </source>
</evidence>
<gene>
    <name evidence="7" type="ORF">TNO010_40048</name>
</gene>
<name>A0A2I2MBW3_9FLAO</name>
<evidence type="ECO:0000256" key="6">
    <source>
        <dbReference type="SAM" id="Coils"/>
    </source>
</evidence>
<keyword evidence="4" id="KW-0472">Membrane</keyword>
<evidence type="ECO:0000256" key="3">
    <source>
        <dbReference type="ARBA" id="ARBA00022692"/>
    </source>
</evidence>
<keyword evidence="2" id="KW-1134">Transmembrane beta strand</keyword>
<dbReference type="GO" id="GO:0009279">
    <property type="term" value="C:cell outer membrane"/>
    <property type="evidence" value="ECO:0007669"/>
    <property type="project" value="UniProtKB-SubCell"/>
</dbReference>
<accession>A0A2I2MBW3</accession>
<evidence type="ECO:0000256" key="1">
    <source>
        <dbReference type="ARBA" id="ARBA00004442"/>
    </source>
</evidence>
<evidence type="ECO:0000256" key="4">
    <source>
        <dbReference type="ARBA" id="ARBA00023136"/>
    </source>
</evidence>
<keyword evidence="6" id="KW-0175">Coiled coil</keyword>
<sequence length="468" mass="54394">MKNIPFLYLFISVVCFSQKMPNNTLSLEESLGYIKKYHPIIKQAKLIVNTNQATLLKARGAFDPKIEVDYSNKNFKNTEYYKTLVSSFKIPTWYGIELKASYENNSGKYLNPQYKTPKNGLYNVGISVPLAKNLFINKRMATLKKAKIYTKQSRLEQQLAVNTILFDAISAYLNWTQYYQQYSVFKNYYANAIIRHKNVIKNFKAGDKAAVDTLETSINLENRKLDLEKARIKQLKSKVAFSNYLWINNNIPMELKNNMIPDIATFSKIDKLLKTVEINLDENNIEQHPKLKLLALKKNNLQINKRLKINNLLPKVDFQYNLLSSKVHNFDDFSTFNVSNYKNSLQVSLPLFLRKSRGDLKIAKLKLQDLDFEISATKIILQNKIKATKQEIVSYQKQHNILKNLVNNYKTIVKSEERKFSLGESSLFLINYREVKLIETNLKAIKNEYEYAKTKSKLLKLLGKLTNI</sequence>
<dbReference type="Proteomes" id="UP000490060">
    <property type="component" value="Unassembled WGS sequence"/>
</dbReference>
<dbReference type="RefSeq" id="WP_172505660.1">
    <property type="nucleotide sequence ID" value="NZ_WXXS01000010.1"/>
</dbReference>
<keyword evidence="3" id="KW-0812">Transmembrane</keyword>
<protein>
    <submittedName>
        <fullName evidence="7">Transporter</fullName>
    </submittedName>
</protein>
<dbReference type="SUPFAM" id="SSF56954">
    <property type="entry name" value="Outer membrane efflux proteins (OEP)"/>
    <property type="match status" value="1"/>
</dbReference>
<evidence type="ECO:0000256" key="2">
    <source>
        <dbReference type="ARBA" id="ARBA00022452"/>
    </source>
</evidence>
<feature type="coiled-coil region" evidence="6">
    <location>
        <begin position="378"/>
        <end position="405"/>
    </location>
</feature>
<evidence type="ECO:0000256" key="5">
    <source>
        <dbReference type="ARBA" id="ARBA00023237"/>
    </source>
</evidence>
<reference evidence="7 8" key="1">
    <citation type="submission" date="2017-11" db="EMBL/GenBank/DDBJ databases">
        <authorList>
            <person name="Duchaud E."/>
        </authorList>
    </citation>
    <scope>NUCLEOTIDE SEQUENCE [LARGE SCALE GENOMIC DNA]</scope>
    <source>
        <strain evidence="7 8">TNO010</strain>
    </source>
</reference>